<sequence>MSSAAPPPPRSPAATPDAAASASPARTRVVRAPPRPRPRRAHPGATPPEWAERRPAVSVDYDRGRREARAEVEGVGAAALPARHRLRVEGSRWQRDWKVSEAAARVLALPRAEAGAVDAVLNCWAGRFARRNFPLLIREITISGNLQHAVHVFRWMKNQDNYCARNDIYGMMIRLYARHNQVDQARGLFFEMQEWRCKPDADIYNSLIHAHSRAGQWRWAINIMEDMLRAAIPPTRTTYNNVINACGATGNWKKALELCKKMTENGVGPDLVTHNIVLSALKNGAQYSKAISYFEIMKGANVIPDTFTLNIIIHCLVKIGQCGEANELFNSMRERRTKCPPDVVTYTSIMHSYCVYGQVENCKAIFDLMVAEGVKPNIPEKAREVFNKMKKNSCKPNKVSYNALIDAYGSAGMLKDAVGLLHEMEKDGIQPDVVSISTLLAACGRCRQITRIETILEAARSRGIDLNTVAYNSGIKSYLSFGDYEKALELYTTMRESNVKPDAVTYNILISGSSKLGKYTESLRFFEDMVESKVSSTKEGKLSEAESTFSSMKKSGCFPDVLTYTTLIQAYNADGGWKRAWDLFKEMEVNGIPPDAIICSSLMEAFNKGGEPERVLQLMEFMKKKSIPLNQKSYFEIIASCTMMRDWKTASEMIEYLDSSLSSISVGTLNHVLNFLGKCGKTENMMKLFYKMMTSCSTVGLSTYAVVLRNLLVVGKWRKYIEVLQWMEDAGVHPTLYMYQNVLPYIWRENGMDFAATMQEKISSLRDKQTWPY</sequence>
<evidence type="ECO:0000256" key="4">
    <source>
        <dbReference type="PROSITE-ProRule" id="PRU00708"/>
    </source>
</evidence>
<dbReference type="PANTHER" id="PTHR47447">
    <property type="entry name" value="OS03G0856100 PROTEIN"/>
    <property type="match status" value="1"/>
</dbReference>
<dbReference type="Gramene" id="ONIVA07G05780.1">
    <property type="protein sequence ID" value="ONIVA07G05780.1"/>
    <property type="gene ID" value="ONIVA07G05780"/>
</dbReference>
<dbReference type="InterPro" id="IPR002885">
    <property type="entry name" value="PPR_rpt"/>
</dbReference>
<dbReference type="Pfam" id="PF13812">
    <property type="entry name" value="PPR_3"/>
    <property type="match status" value="1"/>
</dbReference>
<evidence type="ECO:0000256" key="2">
    <source>
        <dbReference type="ARBA" id="ARBA00022737"/>
    </source>
</evidence>
<organism evidence="7">
    <name type="scientific">Oryza nivara</name>
    <name type="common">Indian wild rice</name>
    <name type="synonym">Oryza sativa f. spontanea</name>
    <dbReference type="NCBI Taxonomy" id="4536"/>
    <lineage>
        <taxon>Eukaryota</taxon>
        <taxon>Viridiplantae</taxon>
        <taxon>Streptophyta</taxon>
        <taxon>Embryophyta</taxon>
        <taxon>Tracheophyta</taxon>
        <taxon>Spermatophyta</taxon>
        <taxon>Magnoliopsida</taxon>
        <taxon>Liliopsida</taxon>
        <taxon>Poales</taxon>
        <taxon>Poaceae</taxon>
        <taxon>BOP clade</taxon>
        <taxon>Oryzoideae</taxon>
        <taxon>Oryzeae</taxon>
        <taxon>Oryzinae</taxon>
        <taxon>Oryza</taxon>
    </lineage>
</organism>
<reference evidence="7" key="2">
    <citation type="submission" date="2018-04" db="EMBL/GenBank/DDBJ databases">
        <title>OnivRS2 (Oryza nivara Reference Sequence Version 2).</title>
        <authorList>
            <person name="Zhang J."/>
            <person name="Kudrna D."/>
            <person name="Lee S."/>
            <person name="Talag J."/>
            <person name="Rajasekar S."/>
            <person name="Welchert J."/>
            <person name="Hsing Y.-I."/>
            <person name="Wing R.A."/>
        </authorList>
    </citation>
    <scope>NUCLEOTIDE SEQUENCE [LARGE SCALE GENOMIC DNA]</scope>
    <source>
        <strain evidence="7">SL10</strain>
    </source>
</reference>
<feature type="repeat" description="PPR" evidence="4">
    <location>
        <begin position="305"/>
        <end position="339"/>
    </location>
</feature>
<comment type="similarity">
    <text evidence="1">Belongs to the PPR family. P subfamily.</text>
</comment>
<dbReference type="InterPro" id="IPR011990">
    <property type="entry name" value="TPR-like_helical_dom_sf"/>
</dbReference>
<name>A0A0E0HY43_ORYNI</name>
<feature type="repeat" description="PPR" evidence="4">
    <location>
        <begin position="165"/>
        <end position="199"/>
    </location>
</feature>
<feature type="repeat" description="PPR" evidence="4">
    <location>
        <begin position="270"/>
        <end position="304"/>
    </location>
</feature>
<keyword evidence="2" id="KW-0677">Repeat</keyword>
<dbReference type="InterPro" id="IPR057027">
    <property type="entry name" value="TPR_mt"/>
</dbReference>
<dbReference type="PANTHER" id="PTHR47447:SF17">
    <property type="entry name" value="OS12G0638900 PROTEIN"/>
    <property type="match status" value="1"/>
</dbReference>
<feature type="repeat" description="PPR" evidence="4">
    <location>
        <begin position="467"/>
        <end position="501"/>
    </location>
</feature>
<evidence type="ECO:0000256" key="1">
    <source>
        <dbReference type="ARBA" id="ARBA00007626"/>
    </source>
</evidence>
<feature type="compositionally biased region" description="Low complexity" evidence="5">
    <location>
        <begin position="12"/>
        <end position="32"/>
    </location>
</feature>
<dbReference type="Pfam" id="PF12854">
    <property type="entry name" value="PPR_1"/>
    <property type="match status" value="1"/>
</dbReference>
<dbReference type="NCBIfam" id="TIGR00756">
    <property type="entry name" value="PPR"/>
    <property type="match status" value="10"/>
</dbReference>
<evidence type="ECO:0000313" key="8">
    <source>
        <dbReference type="Proteomes" id="UP000006591"/>
    </source>
</evidence>
<keyword evidence="8" id="KW-1185">Reference proteome</keyword>
<evidence type="ECO:0000259" key="6">
    <source>
        <dbReference type="Pfam" id="PF23276"/>
    </source>
</evidence>
<dbReference type="Pfam" id="PF01535">
    <property type="entry name" value="PPR"/>
    <property type="match status" value="4"/>
</dbReference>
<evidence type="ECO:0000256" key="3">
    <source>
        <dbReference type="ARBA" id="ARBA00022946"/>
    </source>
</evidence>
<evidence type="ECO:0000313" key="7">
    <source>
        <dbReference type="EnsemblPlants" id="ONIVA07G05780.1"/>
    </source>
</evidence>
<protein>
    <recommendedName>
        <fullName evidence="6">Pentatricopeptide repeat-containing protein-mitochondrial domain-containing protein</fullName>
    </recommendedName>
</protein>
<dbReference type="AlphaFoldDB" id="A0A0E0HY43"/>
<feature type="repeat" description="PPR" evidence="4">
    <location>
        <begin position="502"/>
        <end position="536"/>
    </location>
</feature>
<feature type="compositionally biased region" description="Pro residues" evidence="5">
    <location>
        <begin position="1"/>
        <end position="11"/>
    </location>
</feature>
<dbReference type="PROSITE" id="PS51375">
    <property type="entry name" value="PPR"/>
    <property type="match status" value="11"/>
</dbReference>
<dbReference type="Pfam" id="PF13041">
    <property type="entry name" value="PPR_2"/>
    <property type="match status" value="3"/>
</dbReference>
<dbReference type="FunFam" id="1.25.40.10:FF:001510">
    <property type="entry name" value="Os07g0213300 protein"/>
    <property type="match status" value="1"/>
</dbReference>
<feature type="domain" description="Pentatricopeptide repeat-containing protein-mitochondrial" evidence="6">
    <location>
        <begin position="382"/>
        <end position="493"/>
    </location>
</feature>
<dbReference type="FunFam" id="1.25.40.10:FF:000783">
    <property type="entry name" value="Pentatricopeptide repeat-containing protein"/>
    <property type="match status" value="1"/>
</dbReference>
<dbReference type="SUPFAM" id="SSF81901">
    <property type="entry name" value="HCP-like"/>
    <property type="match status" value="1"/>
</dbReference>
<dbReference type="Pfam" id="PF23276">
    <property type="entry name" value="TPR_24"/>
    <property type="match status" value="1"/>
</dbReference>
<dbReference type="EnsemblPlants" id="ONIVA07G05780.1">
    <property type="protein sequence ID" value="ONIVA07G05780.1"/>
    <property type="gene ID" value="ONIVA07G05780"/>
</dbReference>
<dbReference type="FunFam" id="1.25.40.10:FF:001209">
    <property type="entry name" value="Os07g0213300 protein"/>
    <property type="match status" value="1"/>
</dbReference>
<reference evidence="7" key="1">
    <citation type="submission" date="2015-04" db="UniProtKB">
        <authorList>
            <consortium name="EnsemblPlants"/>
        </authorList>
    </citation>
    <scope>IDENTIFICATION</scope>
    <source>
        <strain evidence="7">SL10</strain>
    </source>
</reference>
<evidence type="ECO:0000256" key="5">
    <source>
        <dbReference type="SAM" id="MobiDB-lite"/>
    </source>
</evidence>
<feature type="repeat" description="PPR" evidence="4">
    <location>
        <begin position="200"/>
        <end position="234"/>
    </location>
</feature>
<feature type="repeat" description="PPR" evidence="4">
    <location>
        <begin position="342"/>
        <end position="376"/>
    </location>
</feature>
<keyword evidence="3" id="KW-0809">Transit peptide</keyword>
<feature type="region of interest" description="Disordered" evidence="5">
    <location>
        <begin position="1"/>
        <end position="55"/>
    </location>
</feature>
<dbReference type="FunFam" id="1.25.40.10:FF:001333">
    <property type="entry name" value="Pentatricopeptide repeat-containing protein"/>
    <property type="match status" value="1"/>
</dbReference>
<dbReference type="Gene3D" id="1.25.40.10">
    <property type="entry name" value="Tetratricopeptide repeat domain"/>
    <property type="match status" value="6"/>
</dbReference>
<feature type="repeat" description="PPR" evidence="4">
    <location>
        <begin position="560"/>
        <end position="594"/>
    </location>
</feature>
<feature type="repeat" description="PPR" evidence="4">
    <location>
        <begin position="595"/>
        <end position="629"/>
    </location>
</feature>
<dbReference type="Proteomes" id="UP000006591">
    <property type="component" value="Chromosome 7"/>
</dbReference>
<proteinExistence type="inferred from homology"/>
<dbReference type="SUPFAM" id="SSF48452">
    <property type="entry name" value="TPR-like"/>
    <property type="match status" value="1"/>
</dbReference>
<accession>A0A0E0HY43</accession>
<feature type="repeat" description="PPR" evidence="4">
    <location>
        <begin position="235"/>
        <end position="269"/>
    </location>
</feature>
<feature type="repeat" description="PPR" evidence="4">
    <location>
        <begin position="397"/>
        <end position="431"/>
    </location>
</feature>